<proteinExistence type="predicted"/>
<evidence type="ECO:0000313" key="1">
    <source>
        <dbReference type="EMBL" id="QPG06571.1"/>
    </source>
</evidence>
<dbReference type="EMBL" id="CP064795">
    <property type="protein sequence ID" value="QPG06571.1"/>
    <property type="molecule type" value="Genomic_DNA"/>
</dbReference>
<keyword evidence="2" id="KW-1185">Reference proteome</keyword>
<evidence type="ECO:0000313" key="2">
    <source>
        <dbReference type="Proteomes" id="UP000595095"/>
    </source>
</evidence>
<sequence>MMKLAEFATLEDAKLYQAPRERMISHDMVVTFLTKHDCVTTLQSSTDEKAKGFYLAVLSGVEEFNLMNSHPVGLLQQGLLSLLVSVGAVNQAFADECINYSNTTYLPYENATLYDFLKATGTCPVKKVPVSKGWLQVTTTAVTEPHRPQVYVEFETVKQRVAGFDVISAAGTYVAQVPRDYATLLVDDPYGVIQ</sequence>
<accession>A0A7S9HEE0</accession>
<dbReference type="RefSeq" id="WP_195811647.1">
    <property type="nucleotide sequence ID" value="NZ_CP064795.1"/>
</dbReference>
<dbReference type="KEGG" id="smaa:IT774_05200"/>
<name>A0A7S9HEE0_9ALTE</name>
<gene>
    <name evidence="1" type="ORF">IT774_05200</name>
</gene>
<protein>
    <submittedName>
        <fullName evidence="1">Uncharacterized protein</fullName>
    </submittedName>
</protein>
<dbReference type="AlphaFoldDB" id="A0A7S9HEE0"/>
<reference evidence="1 2" key="1">
    <citation type="submission" date="2020-11" db="EMBL/GenBank/DDBJ databases">
        <title>Complete genome sequence for Salinimonas sp. strain G2-b.</title>
        <authorList>
            <person name="Park S.-J."/>
        </authorList>
    </citation>
    <scope>NUCLEOTIDE SEQUENCE [LARGE SCALE GENOMIC DNA]</scope>
    <source>
        <strain evidence="1 2">G2-b</strain>
    </source>
</reference>
<organism evidence="1 2">
    <name type="scientific">Salinimonas marina</name>
    <dbReference type="NCBI Taxonomy" id="2785918"/>
    <lineage>
        <taxon>Bacteria</taxon>
        <taxon>Pseudomonadati</taxon>
        <taxon>Pseudomonadota</taxon>
        <taxon>Gammaproteobacteria</taxon>
        <taxon>Alteromonadales</taxon>
        <taxon>Alteromonadaceae</taxon>
        <taxon>Alteromonas/Salinimonas group</taxon>
        <taxon>Salinimonas</taxon>
    </lineage>
</organism>
<dbReference type="Proteomes" id="UP000595095">
    <property type="component" value="Chromosome"/>
</dbReference>